<dbReference type="EMBL" id="KN840627">
    <property type="protein sequence ID" value="KIP03227.1"/>
    <property type="molecule type" value="Genomic_DNA"/>
</dbReference>
<dbReference type="HOGENOM" id="CLU_1982374_0_0_1"/>
<reference evidence="2 3" key="1">
    <citation type="journal article" date="2014" name="PLoS Genet.">
        <title>Analysis of the Phlebiopsis gigantea genome, transcriptome and secretome provides insight into its pioneer colonization strategies of wood.</title>
        <authorList>
            <person name="Hori C."/>
            <person name="Ishida T."/>
            <person name="Igarashi K."/>
            <person name="Samejima M."/>
            <person name="Suzuki H."/>
            <person name="Master E."/>
            <person name="Ferreira P."/>
            <person name="Ruiz-Duenas F.J."/>
            <person name="Held B."/>
            <person name="Canessa P."/>
            <person name="Larrondo L.F."/>
            <person name="Schmoll M."/>
            <person name="Druzhinina I.S."/>
            <person name="Kubicek C.P."/>
            <person name="Gaskell J.A."/>
            <person name="Kersten P."/>
            <person name="St John F."/>
            <person name="Glasner J."/>
            <person name="Sabat G."/>
            <person name="Splinter BonDurant S."/>
            <person name="Syed K."/>
            <person name="Yadav J."/>
            <person name="Mgbeahuruike A.C."/>
            <person name="Kovalchuk A."/>
            <person name="Asiegbu F.O."/>
            <person name="Lackner G."/>
            <person name="Hoffmeister D."/>
            <person name="Rencoret J."/>
            <person name="Gutierrez A."/>
            <person name="Sun H."/>
            <person name="Lindquist E."/>
            <person name="Barry K."/>
            <person name="Riley R."/>
            <person name="Grigoriev I.V."/>
            <person name="Henrissat B."/>
            <person name="Kues U."/>
            <person name="Berka R.M."/>
            <person name="Martinez A.T."/>
            <person name="Covert S.F."/>
            <person name="Blanchette R.A."/>
            <person name="Cullen D."/>
        </authorList>
    </citation>
    <scope>NUCLEOTIDE SEQUENCE [LARGE SCALE GENOMIC DNA]</scope>
    <source>
        <strain evidence="2 3">11061_1 CR5-6</strain>
    </source>
</reference>
<protein>
    <submittedName>
        <fullName evidence="2">Uncharacterized protein</fullName>
    </submittedName>
</protein>
<name>A0A0C3S1N8_PHLG1</name>
<organism evidence="2 3">
    <name type="scientific">Phlebiopsis gigantea (strain 11061_1 CR5-6)</name>
    <name type="common">White-rot fungus</name>
    <name type="synonym">Peniophora gigantea</name>
    <dbReference type="NCBI Taxonomy" id="745531"/>
    <lineage>
        <taxon>Eukaryota</taxon>
        <taxon>Fungi</taxon>
        <taxon>Dikarya</taxon>
        <taxon>Basidiomycota</taxon>
        <taxon>Agaricomycotina</taxon>
        <taxon>Agaricomycetes</taxon>
        <taxon>Polyporales</taxon>
        <taxon>Phanerochaetaceae</taxon>
        <taxon>Phlebiopsis</taxon>
    </lineage>
</organism>
<feature type="region of interest" description="Disordered" evidence="1">
    <location>
        <begin position="1"/>
        <end position="77"/>
    </location>
</feature>
<gene>
    <name evidence="2" type="ORF">PHLGIDRAFT_252127</name>
</gene>
<keyword evidence="3" id="KW-1185">Reference proteome</keyword>
<proteinExistence type="predicted"/>
<feature type="compositionally biased region" description="Polar residues" evidence="1">
    <location>
        <begin position="1"/>
        <end position="19"/>
    </location>
</feature>
<dbReference type="Proteomes" id="UP000053257">
    <property type="component" value="Unassembled WGS sequence"/>
</dbReference>
<evidence type="ECO:0000313" key="3">
    <source>
        <dbReference type="Proteomes" id="UP000053257"/>
    </source>
</evidence>
<feature type="compositionally biased region" description="Acidic residues" evidence="1">
    <location>
        <begin position="26"/>
        <end position="60"/>
    </location>
</feature>
<dbReference type="AlphaFoldDB" id="A0A0C3S1N8"/>
<evidence type="ECO:0000256" key="1">
    <source>
        <dbReference type="SAM" id="MobiDB-lite"/>
    </source>
</evidence>
<evidence type="ECO:0000313" key="2">
    <source>
        <dbReference type="EMBL" id="KIP03227.1"/>
    </source>
</evidence>
<accession>A0A0C3S1N8</accession>
<sequence>MRGCDTTSCSREPQSVTSQRGREPSSESEDESEEEDDNNSEGEEADNSEDDIPDDSESEPESDREMPGSIGDYSEGELEGRCKAKLSGGGYFRFDIAEFRAPVEKGRYALVGLADFKLGRSSGSTE</sequence>